<geneLocation type="mitochondrion" evidence="2"/>
<dbReference type="CTD" id="4541"/>
<keyword evidence="1" id="KW-0472">Membrane</keyword>
<proteinExistence type="predicted"/>
<protein>
    <submittedName>
        <fullName evidence="2">NADH dehydrogenase subunit 6</fullName>
    </submittedName>
</protein>
<sequence>MSIFTILLMMIPFMESMLLLAFSVLLLALYTCLWLIQTINLAYGMITFLIYITGMLVLFSYVLAMTPNFINSNNKYLLTIFLLTFMMNNNDKLKLVPQKSDMNMDLTSILMKESSYLYFLVIIFLLMVMIAVSCICFKSGAPLRKNY</sequence>
<name>I6M199_9BILA</name>
<keyword evidence="1" id="KW-0812">Transmembrane</keyword>
<organism evidence="2">
    <name type="scientific">Membranipora grandicella</name>
    <dbReference type="NCBI Taxonomy" id="192923"/>
    <lineage>
        <taxon>Eukaryota</taxon>
        <taxon>Metazoa</taxon>
        <taxon>Spiralia</taxon>
        <taxon>Lophotrochozoa</taxon>
        <taxon>Bryozoa</taxon>
        <taxon>Gymnolaemata</taxon>
        <taxon>Cheilostomatida</taxon>
        <taxon>Malacostegina</taxon>
        <taxon>Membraniporoidea</taxon>
        <taxon>Membraniporidae</taxon>
        <taxon>Membranipora</taxon>
    </lineage>
</organism>
<dbReference type="EMBL" id="JF957859">
    <property type="protein sequence ID" value="AEH99608.1"/>
    <property type="molecule type" value="Genomic_DNA"/>
</dbReference>
<reference evidence="2" key="1">
    <citation type="journal article" date="2012" name="Comp. Biochem. Physiol. Part D Genomics Proteomics">
        <title>Complete mitochondrial genome of Membranipora grandicella (Bryozoa: Cheilostomatida) determined with next-generation sequencing: The first representative of the suborder Malacostegina.</title>
        <authorList>
            <person name="Shen X."/>
            <person name="Tian M."/>
            <person name="Meng X."/>
            <person name="Liu H."/>
            <person name="Cheng H."/>
            <person name="Zhu C."/>
            <person name="Zhao F."/>
        </authorList>
    </citation>
    <scope>NUCLEOTIDE SEQUENCE</scope>
</reference>
<feature type="transmembrane region" description="Helical" evidence="1">
    <location>
        <begin position="116"/>
        <end position="137"/>
    </location>
</feature>
<accession>I6M199</accession>
<evidence type="ECO:0000313" key="2">
    <source>
        <dbReference type="EMBL" id="AEH99608.1"/>
    </source>
</evidence>
<keyword evidence="1" id="KW-1133">Transmembrane helix</keyword>
<dbReference type="RefSeq" id="YP_006576079.1">
    <property type="nucleotide sequence ID" value="NC_018355.1"/>
</dbReference>
<feature type="transmembrane region" description="Helical" evidence="1">
    <location>
        <begin position="43"/>
        <end position="64"/>
    </location>
</feature>
<evidence type="ECO:0000256" key="1">
    <source>
        <dbReference type="SAM" id="Phobius"/>
    </source>
</evidence>
<gene>
    <name evidence="2" type="primary">ND6</name>
</gene>
<keyword evidence="2" id="KW-0496">Mitochondrion</keyword>
<dbReference type="AlphaFoldDB" id="I6M199"/>
<dbReference type="GeneID" id="13435415"/>